<evidence type="ECO:0000313" key="1">
    <source>
        <dbReference type="EMBL" id="JAH77737.1"/>
    </source>
</evidence>
<proteinExistence type="predicted"/>
<reference evidence="1" key="1">
    <citation type="submission" date="2014-11" db="EMBL/GenBank/DDBJ databases">
        <authorList>
            <person name="Amaro Gonzalez C."/>
        </authorList>
    </citation>
    <scope>NUCLEOTIDE SEQUENCE</scope>
</reference>
<dbReference type="EMBL" id="GBXM01030840">
    <property type="protein sequence ID" value="JAH77737.1"/>
    <property type="molecule type" value="Transcribed_RNA"/>
</dbReference>
<organism evidence="1">
    <name type="scientific">Anguilla anguilla</name>
    <name type="common">European freshwater eel</name>
    <name type="synonym">Muraena anguilla</name>
    <dbReference type="NCBI Taxonomy" id="7936"/>
    <lineage>
        <taxon>Eukaryota</taxon>
        <taxon>Metazoa</taxon>
        <taxon>Chordata</taxon>
        <taxon>Craniata</taxon>
        <taxon>Vertebrata</taxon>
        <taxon>Euteleostomi</taxon>
        <taxon>Actinopterygii</taxon>
        <taxon>Neopterygii</taxon>
        <taxon>Teleostei</taxon>
        <taxon>Anguilliformes</taxon>
        <taxon>Anguillidae</taxon>
        <taxon>Anguilla</taxon>
    </lineage>
</organism>
<sequence>MPQGDCDNGKQSNRRPTT</sequence>
<accession>A0A0E9VI57</accession>
<protein>
    <submittedName>
        <fullName evidence="1">Uncharacterized protein</fullName>
    </submittedName>
</protein>
<reference evidence="1" key="2">
    <citation type="journal article" date="2015" name="Fish Shellfish Immunol.">
        <title>Early steps in the European eel (Anguilla anguilla)-Vibrio vulnificus interaction in the gills: Role of the RtxA13 toxin.</title>
        <authorList>
            <person name="Callol A."/>
            <person name="Pajuelo D."/>
            <person name="Ebbesson L."/>
            <person name="Teles M."/>
            <person name="MacKenzie S."/>
            <person name="Amaro C."/>
        </authorList>
    </citation>
    <scope>NUCLEOTIDE SEQUENCE</scope>
</reference>
<name>A0A0E9VI57_ANGAN</name>
<dbReference type="AlphaFoldDB" id="A0A0E9VI57"/>